<reference evidence="8" key="2">
    <citation type="submission" date="2025-08" db="UniProtKB">
        <authorList>
            <consortium name="RefSeq"/>
        </authorList>
    </citation>
    <scope>IDENTIFICATION</scope>
    <source>
        <tissue evidence="8">Leaf</tissue>
    </source>
</reference>
<dbReference type="InterPro" id="IPR012340">
    <property type="entry name" value="NA-bd_OB-fold"/>
</dbReference>
<dbReference type="RefSeq" id="XP_010415031.1">
    <property type="nucleotide sequence ID" value="XM_010416729.2"/>
</dbReference>
<feature type="domain" description="RRP4 S1" evidence="6">
    <location>
        <begin position="84"/>
        <end position="154"/>
    </location>
</feature>
<dbReference type="CDD" id="cd05789">
    <property type="entry name" value="S1_Rrp4"/>
    <property type="match status" value="1"/>
</dbReference>
<evidence type="ECO:0000259" key="6">
    <source>
        <dbReference type="Pfam" id="PF21266"/>
    </source>
</evidence>
<evidence type="ECO:0000259" key="5">
    <source>
        <dbReference type="Pfam" id="PF15985"/>
    </source>
</evidence>
<protein>
    <submittedName>
        <fullName evidence="8">Exosome complex component RRP4 homolog</fullName>
    </submittedName>
</protein>
<sequence>MRKLQVELPLNQTQKVRFERSIERLQLLSSTTNNSVIVADSINEDAYLLKGHGTSEVDGELLATVCGVVVHVDKLVYVRNLRAKYKPEVNDVVVGRVIEDFEVSQSYWRVELNSTQYGVLKLSSTNMPDAVQKRKRFVDELNMRDIIVEDDVVCWAVIHRDGRLELKALSHKYGKLDNGELLKVDPYLVKKTMSHFHYLESLGIDLILGRNGFIWIGEHSQVKDPNQNIGKEKSYTPLETRQSILRIGNAIRVLSNLGFTMTLEVVMETVNLSNTENIDVHDMLGSEFHVLVTENEAERRR</sequence>
<dbReference type="Gene3D" id="2.40.50.100">
    <property type="match status" value="1"/>
</dbReference>
<dbReference type="PANTHER" id="PTHR21321:SF4">
    <property type="entry name" value="EXOSOME COMPLEX COMPONENT RRP4"/>
    <property type="match status" value="1"/>
</dbReference>
<dbReference type="InterPro" id="IPR026699">
    <property type="entry name" value="Exosome_RNA_bind1/RRP40/RRP4"/>
</dbReference>
<gene>
    <name evidence="8" type="primary">LOC104701095</name>
</gene>
<comment type="subcellular location">
    <subcellularLocation>
        <location evidence="1">Nucleus</location>
    </subcellularLocation>
</comment>
<reference evidence="7" key="1">
    <citation type="journal article" date="2014" name="Nat. Commun.">
        <title>The emerging biofuel crop Camelina sativa retains a highly undifferentiated hexaploid genome structure.</title>
        <authorList>
            <person name="Kagale S."/>
            <person name="Koh C."/>
            <person name="Nixon J."/>
            <person name="Bollina V."/>
            <person name="Clarke W.E."/>
            <person name="Tuteja R."/>
            <person name="Spillane C."/>
            <person name="Robinson S.J."/>
            <person name="Links M.G."/>
            <person name="Clarke C."/>
            <person name="Higgins E.E."/>
            <person name="Huebert T."/>
            <person name="Sharpe A.G."/>
            <person name="Parkin I.A."/>
        </authorList>
    </citation>
    <scope>NUCLEOTIDE SEQUENCE [LARGE SCALE GENOMIC DNA]</scope>
    <source>
        <strain evidence="7">cv. DH55</strain>
    </source>
</reference>
<evidence type="ECO:0000313" key="8">
    <source>
        <dbReference type="RefSeq" id="XP_010415031.1"/>
    </source>
</evidence>
<accession>A0ABM0SRE0</accession>
<name>A0ABM0SRE0_CAMSA</name>
<evidence type="ECO:0000256" key="1">
    <source>
        <dbReference type="ARBA" id="ARBA00004123"/>
    </source>
</evidence>
<dbReference type="SUPFAM" id="SSF50249">
    <property type="entry name" value="Nucleic acid-binding proteins"/>
    <property type="match status" value="1"/>
</dbReference>
<evidence type="ECO:0000256" key="4">
    <source>
        <dbReference type="ARBA" id="ARBA00022884"/>
    </source>
</evidence>
<feature type="domain" description="K Homology" evidence="5">
    <location>
        <begin position="181"/>
        <end position="220"/>
    </location>
</feature>
<dbReference type="SUPFAM" id="SSF54791">
    <property type="entry name" value="Eukaryotic type KH-domain (KH-domain type I)"/>
    <property type="match status" value="1"/>
</dbReference>
<proteinExistence type="inferred from homology"/>
<dbReference type="CDD" id="cd22525">
    <property type="entry name" value="KH-I_Rrp4_eukar"/>
    <property type="match status" value="1"/>
</dbReference>
<evidence type="ECO:0000313" key="7">
    <source>
        <dbReference type="Proteomes" id="UP000694864"/>
    </source>
</evidence>
<dbReference type="Proteomes" id="UP000694864">
    <property type="component" value="Chromosome 7"/>
</dbReference>
<dbReference type="PANTHER" id="PTHR21321">
    <property type="entry name" value="PNAS-3 RELATED"/>
    <property type="match status" value="1"/>
</dbReference>
<keyword evidence="7" id="KW-1185">Reference proteome</keyword>
<keyword evidence="3" id="KW-0271">Exosome</keyword>
<dbReference type="Gene3D" id="2.40.50.140">
    <property type="entry name" value="Nucleic acid-binding proteins"/>
    <property type="match status" value="1"/>
</dbReference>
<evidence type="ECO:0000256" key="3">
    <source>
        <dbReference type="ARBA" id="ARBA00022835"/>
    </source>
</evidence>
<dbReference type="GeneID" id="104701095"/>
<keyword evidence="4" id="KW-0694">RNA-binding</keyword>
<dbReference type="SUPFAM" id="SSF110324">
    <property type="entry name" value="Ribosomal L27 protein-like"/>
    <property type="match status" value="1"/>
</dbReference>
<dbReference type="InterPro" id="IPR036612">
    <property type="entry name" value="KH_dom_type_1_sf"/>
</dbReference>
<dbReference type="InterPro" id="IPR004088">
    <property type="entry name" value="KH_dom_type_1"/>
</dbReference>
<dbReference type="Pfam" id="PF15985">
    <property type="entry name" value="KH_6"/>
    <property type="match status" value="1"/>
</dbReference>
<comment type="similarity">
    <text evidence="2">Belongs to the RRP4 family.</text>
</comment>
<evidence type="ECO:0000256" key="2">
    <source>
        <dbReference type="ARBA" id="ARBA00009155"/>
    </source>
</evidence>
<dbReference type="InterPro" id="IPR048565">
    <property type="entry name" value="S1_RRP4"/>
</dbReference>
<organism evidence="7 8">
    <name type="scientific">Camelina sativa</name>
    <name type="common">False flax</name>
    <name type="synonym">Myagrum sativum</name>
    <dbReference type="NCBI Taxonomy" id="90675"/>
    <lineage>
        <taxon>Eukaryota</taxon>
        <taxon>Viridiplantae</taxon>
        <taxon>Streptophyta</taxon>
        <taxon>Embryophyta</taxon>
        <taxon>Tracheophyta</taxon>
        <taxon>Spermatophyta</taxon>
        <taxon>Magnoliopsida</taxon>
        <taxon>eudicotyledons</taxon>
        <taxon>Gunneridae</taxon>
        <taxon>Pentapetalae</taxon>
        <taxon>rosids</taxon>
        <taxon>malvids</taxon>
        <taxon>Brassicales</taxon>
        <taxon>Brassicaceae</taxon>
        <taxon>Camelineae</taxon>
        <taxon>Camelina</taxon>
    </lineage>
</organism>
<dbReference type="Pfam" id="PF21266">
    <property type="entry name" value="S1_RRP4"/>
    <property type="match status" value="1"/>
</dbReference>